<reference evidence="1 2" key="1">
    <citation type="journal article" date="2011" name="J. Bacteriol.">
        <title>Genome sequence of 'Pedosphaera parvula' Ellin514, an aerobic Verrucomicrobial isolate from pasture soil.</title>
        <authorList>
            <person name="Kant R."/>
            <person name="van Passel M.W."/>
            <person name="Sangwan P."/>
            <person name="Palva A."/>
            <person name="Lucas S."/>
            <person name="Copeland A."/>
            <person name="Lapidus A."/>
            <person name="Glavina Del Rio T."/>
            <person name="Dalin E."/>
            <person name="Tice H."/>
            <person name="Bruce D."/>
            <person name="Goodwin L."/>
            <person name="Pitluck S."/>
            <person name="Chertkov O."/>
            <person name="Larimer F.W."/>
            <person name="Land M.L."/>
            <person name="Hauser L."/>
            <person name="Brettin T.S."/>
            <person name="Detter J.C."/>
            <person name="Han S."/>
            <person name="de Vos W.M."/>
            <person name="Janssen P.H."/>
            <person name="Smidt H."/>
        </authorList>
    </citation>
    <scope>NUCLEOTIDE SEQUENCE [LARGE SCALE GENOMIC DNA]</scope>
    <source>
        <strain evidence="1 2">Ellin514</strain>
    </source>
</reference>
<accession>B9XN07</accession>
<dbReference type="Proteomes" id="UP000003688">
    <property type="component" value="Unassembled WGS sequence"/>
</dbReference>
<proteinExistence type="predicted"/>
<organism evidence="1 2">
    <name type="scientific">Pedosphaera parvula (strain Ellin514)</name>
    <dbReference type="NCBI Taxonomy" id="320771"/>
    <lineage>
        <taxon>Bacteria</taxon>
        <taxon>Pseudomonadati</taxon>
        <taxon>Verrucomicrobiota</taxon>
        <taxon>Pedosphaerae</taxon>
        <taxon>Pedosphaerales</taxon>
        <taxon>Pedosphaeraceae</taxon>
        <taxon>Pedosphaera</taxon>
    </lineage>
</organism>
<gene>
    <name evidence="1" type="ORF">Cflav_PD1976</name>
</gene>
<evidence type="ECO:0008006" key="3">
    <source>
        <dbReference type="Google" id="ProtNLM"/>
    </source>
</evidence>
<dbReference type="RefSeq" id="WP_007417196.1">
    <property type="nucleotide sequence ID" value="NZ_ABOX02000037.1"/>
</dbReference>
<evidence type="ECO:0000313" key="1">
    <source>
        <dbReference type="EMBL" id="EEF58803.1"/>
    </source>
</evidence>
<dbReference type="Pfam" id="PF14112">
    <property type="entry name" value="DUF4284"/>
    <property type="match status" value="1"/>
</dbReference>
<name>B9XN07_PEDPL</name>
<dbReference type="AlphaFoldDB" id="B9XN07"/>
<sequence>MLNYKSFQKGGKVSVWIGDFATYDDFDSYLSIGGQFELDFGFLLDELNLPESTVEESSESIQNLVNGFSWSDSYTESVIQAASRIGINKATTMVVFHNFEFDSSKVRVDPKALLVFLGTFSFS</sequence>
<dbReference type="EMBL" id="ABOX02000037">
    <property type="protein sequence ID" value="EEF58803.1"/>
    <property type="molecule type" value="Genomic_DNA"/>
</dbReference>
<dbReference type="InterPro" id="IPR025560">
    <property type="entry name" value="Imm22"/>
</dbReference>
<evidence type="ECO:0000313" key="2">
    <source>
        <dbReference type="Proteomes" id="UP000003688"/>
    </source>
</evidence>
<keyword evidence="2" id="KW-1185">Reference proteome</keyword>
<protein>
    <recommendedName>
        <fullName evidence="3">Immunity protein 22</fullName>
    </recommendedName>
</protein>
<comment type="caution">
    <text evidence="1">The sequence shown here is derived from an EMBL/GenBank/DDBJ whole genome shotgun (WGS) entry which is preliminary data.</text>
</comment>
<dbReference type="STRING" id="320771.Cflav_PD1976"/>